<sequence>MLRFTVAYLSTTDKKIRYYMRLRTDPVAVVSYASRKSSATRSNVRSDANVRIESGS</sequence>
<gene>
    <name evidence="1" type="ORF">HSR122_0660</name>
</gene>
<evidence type="ECO:0000313" key="1">
    <source>
        <dbReference type="EMBL" id="QSG08066.1"/>
    </source>
</evidence>
<dbReference type="Proteomes" id="UP000662973">
    <property type="component" value="Chromosome"/>
</dbReference>
<reference evidence="1 2" key="1">
    <citation type="submission" date="2020-11" db="EMBL/GenBank/DDBJ databases">
        <title>Carbohydrate-dependent, anaerobic sulfur respiration: A novel catabolism in halophilic archaea.</title>
        <authorList>
            <person name="Sorokin D.Y."/>
            <person name="Messina E."/>
            <person name="Smedile F."/>
            <person name="La Cono V."/>
            <person name="Hallsworth J.E."/>
            <person name="Yakimov M.M."/>
        </authorList>
    </citation>
    <scope>NUCLEOTIDE SEQUENCE [LARGE SCALE GENOMIC DNA]</scope>
    <source>
        <strain evidence="1 2">HSR12-2</strain>
    </source>
</reference>
<dbReference type="AlphaFoldDB" id="A0A897NCD4"/>
<dbReference type="EMBL" id="CP064788">
    <property type="protein sequence ID" value="QSG08066.1"/>
    <property type="molecule type" value="Genomic_DNA"/>
</dbReference>
<organism evidence="1 2">
    <name type="scientific">Halapricum desulfuricans</name>
    <dbReference type="NCBI Taxonomy" id="2841257"/>
    <lineage>
        <taxon>Archaea</taxon>
        <taxon>Methanobacteriati</taxon>
        <taxon>Methanobacteriota</taxon>
        <taxon>Stenosarchaea group</taxon>
        <taxon>Halobacteria</taxon>
        <taxon>Halobacteriales</taxon>
        <taxon>Haloarculaceae</taxon>
        <taxon>Halapricum</taxon>
    </lineage>
</organism>
<evidence type="ECO:0000313" key="2">
    <source>
        <dbReference type="Proteomes" id="UP000662973"/>
    </source>
</evidence>
<accession>A0A897NCD4</accession>
<dbReference type="KEGG" id="hds:HSR122_0660"/>
<proteinExistence type="predicted"/>
<keyword evidence="2" id="KW-1185">Reference proteome</keyword>
<name>A0A897NCD4_9EURY</name>
<protein>
    <submittedName>
        <fullName evidence="1">Uncharacterized protein</fullName>
    </submittedName>
</protein>